<dbReference type="PROSITE" id="PS50076">
    <property type="entry name" value="DNAJ_2"/>
    <property type="match status" value="1"/>
</dbReference>
<feature type="region of interest" description="Disordered" evidence="3">
    <location>
        <begin position="943"/>
        <end position="962"/>
    </location>
</feature>
<comment type="caution">
    <text evidence="7">The sequence shown here is derived from an EMBL/GenBank/DDBJ whole genome shotgun (WGS) entry which is preliminary data.</text>
</comment>
<dbReference type="Gene3D" id="2.60.40.10">
    <property type="entry name" value="Immunoglobulins"/>
    <property type="match status" value="1"/>
</dbReference>
<dbReference type="Gene3D" id="3.30.40.10">
    <property type="entry name" value="Zinc/RING finger domain, C3HC4 (zinc finger)"/>
    <property type="match status" value="1"/>
</dbReference>
<dbReference type="SMART" id="SM00454">
    <property type="entry name" value="SAM"/>
    <property type="match status" value="2"/>
</dbReference>
<dbReference type="Pfam" id="PF00226">
    <property type="entry name" value="DnaJ"/>
    <property type="match status" value="1"/>
</dbReference>
<dbReference type="PROSITE" id="PS00636">
    <property type="entry name" value="DNAJ_1"/>
    <property type="match status" value="1"/>
</dbReference>
<dbReference type="Pfam" id="PF00536">
    <property type="entry name" value="SAM_1"/>
    <property type="match status" value="2"/>
</dbReference>
<dbReference type="PANTHER" id="PTHR24174:SF16">
    <property type="entry name" value="CASKIN-2"/>
    <property type="match status" value="1"/>
</dbReference>
<dbReference type="Gene3D" id="1.10.150.50">
    <property type="entry name" value="Transcription Factor, Ets-1"/>
    <property type="match status" value="2"/>
</dbReference>
<feature type="region of interest" description="Disordered" evidence="3">
    <location>
        <begin position="1467"/>
        <end position="1493"/>
    </location>
</feature>
<feature type="compositionally biased region" description="Basic and acidic residues" evidence="3">
    <location>
        <begin position="540"/>
        <end position="554"/>
    </location>
</feature>
<proteinExistence type="predicted"/>
<feature type="region of interest" description="Disordered" evidence="3">
    <location>
        <begin position="1116"/>
        <end position="1146"/>
    </location>
</feature>
<feature type="compositionally biased region" description="Basic and acidic residues" evidence="3">
    <location>
        <begin position="565"/>
        <end position="582"/>
    </location>
</feature>
<dbReference type="PROSITE" id="PS50853">
    <property type="entry name" value="FN3"/>
    <property type="match status" value="1"/>
</dbReference>
<keyword evidence="2" id="KW-0040">ANK repeat</keyword>
<sequence length="1540" mass="169733">MSVASSPPSENKQPLTTPEPPKKSIGPLPHFFQVLNLENDDNARTLVGVFQEQIGLAEEIVKCREELTEAEEALGKVEQARKEFAQERKRDEKKLDDKTRQALKKEKKNAERAARKRGFPVSGGLTVTSTNVLTFVEAQASLASVSGPKDICRVVEVIKNEGTLVSDTGRYFHTGPIRNETTFQLLCGLAFREVADAREKVTALEKRSKDLDSMADKGHLALMDSVRKRYKVLAIRMHPDKLPRAPTEEDYKRFRELQTAHQVLSDTELRRRYIQMMDHNAFLATLPKSSTDADQEGHRPVIKRDNHSSVPQPTRTVHPNDHRRLTGGFPHQCTMPRVIDTILNDPKRGHSRVMLSWSCASAEELQISRYELHVKQRSIGPEASDWVRIYLGWSTEWWTDVLPPGHYSFRVRAENNLGLGEWSTFLDHYVEDIQAVRQQRREEYERNKEERRVKMAKRLRGQISHVLNQTGNIPTTEKLSKLRKLLEQARRSRMEEVIVETEEIVLEMEARVAKNEEQHLWKSKLNEFIKVALKEDGNGRISKEEEVAAPHEEAADGDEDDDLEHEGHEKQHQSVSPLKDETNGSESSQKSPDESQLGVGSPSLPDTSSDFEDFLASLPSMYPPDTPYILPATIRNQIVQNVQALIRNRPPLDVLSVVPDTNEPSDISMSISHELVYNRIIAICRAALVQKEYLGGQAGFREIDVATRVLAREIEDAARAMDKKRHQIELFLKERDRGMKARAEADRIAREKASRSAGPTIEREVSNQPHEVEADKSVVAETDDEAHHQKHMEEPPPPYTPREYDDSGLEIDPDDDGNNNFEYVGTPRLRRRGTRGGARKRKESDIGSVTSITALSSSSVTAAQSPQGFSSPQQPVISPGAARRGTSNRVRNQETAAAISPESRGNNKSAPDDFAAHTEPISTTHSSPSPKVTSVQFGNIELHSSGTEEDTTTSSRTSSVSEPLQDGRLFRFLSSLGLEQHFENFEAQDVTYSDLRYLREWDLVQLGITKVGPRKRLMHLIHEKATNHPVASSDLSQVAENLAQWLGQQGLGIYVDAFSKEEVAFDDLKALTEDDLVNTFGIEKIGHLARILSAINDLKSAKTAGGSASIPLSVHQGTTAAKVDEGEPADVPSTATKDGEAEGPTEVLAESTHSAYLDEEPISEPVEPGAKVSATPTSGLSIPYPFADQMGNIRSVVYPGAAAIAADTYGGLNTQGVSTWGERGVETGGWNQQVEAGDYPSLESYQFSSTPYSTYPGAAGRTGRAAHQGVPVAFDTVTPAATNAYGLHGAALYRQQQHTQQQSHQQHLYQQQQQQPHGLAQHHLLQSIPATARGYSRQDVTGAPPSQHFLAPEMNGIPAVMPSHGIHPSSIPAEFICALTRRVMTIPVRGPDGYYYDHAPLRARLIADNSWRSPITSMYHPVESWHRALNNPDLALKSVIDTWVMKARRRGSVGALNAARDLWGGTSTDGTGTSTLNGTTGAASISSAGSGGSRNTAIPSVAGLKGDTTLSVPPASQGLKATMGLSGWTADVPGGASIWR</sequence>
<feature type="compositionally biased region" description="Basic and acidic residues" evidence="3">
    <location>
        <begin position="85"/>
        <end position="113"/>
    </location>
</feature>
<dbReference type="GO" id="GO:0004842">
    <property type="term" value="F:ubiquitin-protein transferase activity"/>
    <property type="evidence" value="ECO:0007669"/>
    <property type="project" value="InterPro"/>
</dbReference>
<dbReference type="InterPro" id="IPR003613">
    <property type="entry name" value="Ubox_domain"/>
</dbReference>
<reference evidence="7 8" key="1">
    <citation type="journal article" date="2019" name="Sci. Rep.">
        <title>Comparative genomics of chytrid fungi reveal insights into the obligate biotrophic and pathogenic lifestyle of Synchytrium endobioticum.</title>
        <authorList>
            <person name="van de Vossenberg B.T.L.H."/>
            <person name="Warris S."/>
            <person name="Nguyen H.D.T."/>
            <person name="van Gent-Pelzer M.P.E."/>
            <person name="Joly D.L."/>
            <person name="van de Geest H.C."/>
            <person name="Bonants P.J.M."/>
            <person name="Smith D.S."/>
            <person name="Levesque C.A."/>
            <person name="van der Lee T.A.J."/>
        </authorList>
    </citation>
    <scope>NUCLEOTIDE SEQUENCE [LARGE SCALE GENOMIC DNA]</scope>
    <source>
        <strain evidence="7 8">CBS 809.83</strain>
    </source>
</reference>
<dbReference type="InterPro" id="IPR001623">
    <property type="entry name" value="DnaJ_domain"/>
</dbReference>
<dbReference type="SUPFAM" id="SSF57850">
    <property type="entry name" value="RING/U-box"/>
    <property type="match status" value="1"/>
</dbReference>
<evidence type="ECO:0000256" key="3">
    <source>
        <dbReference type="SAM" id="MobiDB-lite"/>
    </source>
</evidence>
<dbReference type="Pfam" id="PF04564">
    <property type="entry name" value="U-box"/>
    <property type="match status" value="1"/>
</dbReference>
<evidence type="ECO:0000259" key="5">
    <source>
        <dbReference type="PROSITE" id="PS50105"/>
    </source>
</evidence>
<feature type="region of interest" description="Disordered" evidence="3">
    <location>
        <begin position="85"/>
        <end position="115"/>
    </location>
</feature>
<evidence type="ECO:0000259" key="4">
    <source>
        <dbReference type="PROSITE" id="PS50076"/>
    </source>
</evidence>
<dbReference type="InterPro" id="IPR036869">
    <property type="entry name" value="J_dom_sf"/>
</dbReference>
<feature type="domain" description="SAM" evidence="5">
    <location>
        <begin position="972"/>
        <end position="1027"/>
    </location>
</feature>
<feature type="compositionally biased region" description="Low complexity" evidence="3">
    <location>
        <begin position="952"/>
        <end position="962"/>
    </location>
</feature>
<evidence type="ECO:0000313" key="8">
    <source>
        <dbReference type="Proteomes" id="UP000318582"/>
    </source>
</evidence>
<feature type="compositionally biased region" description="Low complexity" evidence="3">
    <location>
        <begin position="1467"/>
        <end position="1488"/>
    </location>
</feature>
<dbReference type="InterPro" id="IPR003961">
    <property type="entry name" value="FN3_dom"/>
</dbReference>
<keyword evidence="1" id="KW-0677">Repeat</keyword>
<feature type="compositionally biased region" description="Polar residues" evidence="3">
    <location>
        <begin position="920"/>
        <end position="933"/>
    </location>
</feature>
<feature type="domain" description="SAM" evidence="5">
    <location>
        <begin position="1037"/>
        <end position="1101"/>
    </location>
</feature>
<feature type="region of interest" description="Disordered" evidence="3">
    <location>
        <begin position="1295"/>
        <end position="1320"/>
    </location>
</feature>
<feature type="compositionally biased region" description="Polar residues" evidence="3">
    <location>
        <begin position="885"/>
        <end position="895"/>
    </location>
</feature>
<dbReference type="CDD" id="cd00063">
    <property type="entry name" value="FN3"/>
    <property type="match status" value="1"/>
</dbReference>
<feature type="compositionally biased region" description="Acidic residues" evidence="3">
    <location>
        <begin position="806"/>
        <end position="817"/>
    </location>
</feature>
<dbReference type="SUPFAM" id="SSF47769">
    <property type="entry name" value="SAM/Pointed domain"/>
    <property type="match status" value="2"/>
</dbReference>
<feature type="domain" description="J" evidence="4">
    <location>
        <begin position="207"/>
        <end position="277"/>
    </location>
</feature>
<evidence type="ECO:0000313" key="7">
    <source>
        <dbReference type="EMBL" id="TPX61654.1"/>
    </source>
</evidence>
<gene>
    <name evidence="7" type="ORF">PhCBS80983_g00968</name>
</gene>
<dbReference type="Gene3D" id="1.10.287.110">
    <property type="entry name" value="DnaJ domain"/>
    <property type="match status" value="1"/>
</dbReference>
<feature type="compositionally biased region" description="Polar residues" evidence="3">
    <location>
        <begin position="1"/>
        <end position="16"/>
    </location>
</feature>
<dbReference type="InterPro" id="IPR013783">
    <property type="entry name" value="Ig-like_fold"/>
</dbReference>
<feature type="compositionally biased region" description="Basic and acidic residues" evidence="3">
    <location>
        <begin position="761"/>
        <end position="778"/>
    </location>
</feature>
<protein>
    <recommendedName>
        <fullName evidence="9">J domain-containing protein</fullName>
    </recommendedName>
</protein>
<feature type="domain" description="Fibronectin type-III" evidence="6">
    <location>
        <begin position="335"/>
        <end position="433"/>
    </location>
</feature>
<evidence type="ECO:0000256" key="2">
    <source>
        <dbReference type="ARBA" id="ARBA00023043"/>
    </source>
</evidence>
<keyword evidence="8" id="KW-1185">Reference proteome</keyword>
<feature type="region of interest" description="Disordered" evidence="3">
    <location>
        <begin position="1"/>
        <end position="28"/>
    </location>
</feature>
<dbReference type="InterPro" id="IPR036116">
    <property type="entry name" value="FN3_sf"/>
</dbReference>
<evidence type="ECO:0008006" key="9">
    <source>
        <dbReference type="Google" id="ProtNLM"/>
    </source>
</evidence>
<feature type="compositionally biased region" description="Low complexity" evidence="3">
    <location>
        <begin position="848"/>
        <end position="875"/>
    </location>
</feature>
<name>A0A507ECX6_9FUNG</name>
<dbReference type="PROSITE" id="PS50105">
    <property type="entry name" value="SAM_DOMAIN"/>
    <property type="match status" value="2"/>
</dbReference>
<dbReference type="InterPro" id="IPR013083">
    <property type="entry name" value="Znf_RING/FYVE/PHD"/>
</dbReference>
<dbReference type="CDD" id="cd09487">
    <property type="entry name" value="SAM_superfamily"/>
    <property type="match status" value="2"/>
</dbReference>
<dbReference type="SUPFAM" id="SSF46565">
    <property type="entry name" value="Chaperone J-domain"/>
    <property type="match status" value="1"/>
</dbReference>
<feature type="compositionally biased region" description="Acidic residues" evidence="3">
    <location>
        <begin position="555"/>
        <end position="564"/>
    </location>
</feature>
<evidence type="ECO:0000259" key="6">
    <source>
        <dbReference type="PROSITE" id="PS50853"/>
    </source>
</evidence>
<dbReference type="SMART" id="SM00271">
    <property type="entry name" value="DnaJ"/>
    <property type="match status" value="1"/>
</dbReference>
<feature type="region of interest" description="Disordered" evidence="3">
    <location>
        <begin position="748"/>
        <end position="933"/>
    </location>
</feature>
<dbReference type="InterPro" id="IPR018253">
    <property type="entry name" value="DnaJ_domain_CS"/>
</dbReference>
<feature type="compositionally biased region" description="Basic residues" evidence="3">
    <location>
        <begin position="828"/>
        <end position="841"/>
    </location>
</feature>
<dbReference type="CDD" id="cd06257">
    <property type="entry name" value="DnaJ"/>
    <property type="match status" value="1"/>
</dbReference>
<accession>A0A507ECX6</accession>
<feature type="compositionally biased region" description="Polar residues" evidence="3">
    <location>
        <begin position="308"/>
        <end position="317"/>
    </location>
</feature>
<feature type="compositionally biased region" description="Basic and acidic residues" evidence="3">
    <location>
        <begin position="785"/>
        <end position="794"/>
    </location>
</feature>
<dbReference type="InterPro" id="IPR001660">
    <property type="entry name" value="SAM"/>
</dbReference>
<dbReference type="Proteomes" id="UP000318582">
    <property type="component" value="Unassembled WGS sequence"/>
</dbReference>
<organism evidence="7 8">
    <name type="scientific">Powellomyces hirtus</name>
    <dbReference type="NCBI Taxonomy" id="109895"/>
    <lineage>
        <taxon>Eukaryota</taxon>
        <taxon>Fungi</taxon>
        <taxon>Fungi incertae sedis</taxon>
        <taxon>Chytridiomycota</taxon>
        <taxon>Chytridiomycota incertae sedis</taxon>
        <taxon>Chytridiomycetes</taxon>
        <taxon>Spizellomycetales</taxon>
        <taxon>Powellomycetaceae</taxon>
        <taxon>Powellomyces</taxon>
    </lineage>
</organism>
<dbReference type="GO" id="GO:0016567">
    <property type="term" value="P:protein ubiquitination"/>
    <property type="evidence" value="ECO:0007669"/>
    <property type="project" value="InterPro"/>
</dbReference>
<feature type="region of interest" description="Disordered" evidence="3">
    <location>
        <begin position="540"/>
        <end position="610"/>
    </location>
</feature>
<feature type="region of interest" description="Disordered" evidence="3">
    <location>
        <begin position="303"/>
        <end position="329"/>
    </location>
</feature>
<dbReference type="STRING" id="109895.A0A507ECX6"/>
<dbReference type="InterPro" id="IPR033635">
    <property type="entry name" value="ANKS1/Caskin"/>
</dbReference>
<dbReference type="InterPro" id="IPR013761">
    <property type="entry name" value="SAM/pointed_sf"/>
</dbReference>
<dbReference type="EMBL" id="QEAQ01000006">
    <property type="protein sequence ID" value="TPX61654.1"/>
    <property type="molecule type" value="Genomic_DNA"/>
</dbReference>
<dbReference type="PANTHER" id="PTHR24174">
    <property type="entry name" value="ANKYRIN REPEAT AND STERILE ALPHA MOTIF DOMAIN-CONTAINING PROTEIN 1"/>
    <property type="match status" value="1"/>
</dbReference>
<evidence type="ECO:0000256" key="1">
    <source>
        <dbReference type="ARBA" id="ARBA00022737"/>
    </source>
</evidence>
<dbReference type="SUPFAM" id="SSF49265">
    <property type="entry name" value="Fibronectin type III"/>
    <property type="match status" value="1"/>
</dbReference>